<reference evidence="8" key="1">
    <citation type="submission" date="2011-06" db="EMBL/GenBank/DDBJ databases">
        <title>Complete genome sequence of Paenibacillus mucilaginosus KNP414.</title>
        <authorList>
            <person name="Wang J."/>
            <person name="Hu S."/>
            <person name="Hu X."/>
            <person name="Zhang B."/>
            <person name="Dong D."/>
            <person name="Zhang S."/>
            <person name="Zhao K."/>
            <person name="Wu D."/>
        </authorList>
    </citation>
    <scope>NUCLEOTIDE SEQUENCE [LARGE SCALE GENOMIC DNA]</scope>
    <source>
        <strain evidence="8">KNP414</strain>
    </source>
</reference>
<organism evidence="7 8">
    <name type="scientific">Paenibacillus mucilaginosus (strain KNP414)</name>
    <dbReference type="NCBI Taxonomy" id="1036673"/>
    <lineage>
        <taxon>Bacteria</taxon>
        <taxon>Bacillati</taxon>
        <taxon>Bacillota</taxon>
        <taxon>Bacilli</taxon>
        <taxon>Bacillales</taxon>
        <taxon>Paenibacillaceae</taxon>
        <taxon>Paenibacillus</taxon>
    </lineage>
</organism>
<reference evidence="7 8" key="2">
    <citation type="journal article" date="2013" name="Genome Announc.">
        <title>Genome Sequence of Growth-Improving Paenibacillus mucilaginosus Strain KNP414.</title>
        <authorList>
            <person name="Lu J.J."/>
            <person name="Wang J.F."/>
            <person name="Hu X.F."/>
        </authorList>
    </citation>
    <scope>NUCLEOTIDE SEQUENCE [LARGE SCALE GENOMIC DNA]</scope>
    <source>
        <strain evidence="7 8">KNP414</strain>
    </source>
</reference>
<keyword evidence="4" id="KW-0574">Periplasm</keyword>
<dbReference type="PRINTS" id="PR00909">
    <property type="entry name" value="SPERMDNBNDNG"/>
</dbReference>
<gene>
    <name evidence="7" type="ordered locus">KNP414_07160</name>
</gene>
<feature type="binding site" evidence="5">
    <location>
        <position position="92"/>
    </location>
    <ligand>
        <name>spermidine</name>
        <dbReference type="ChEBI" id="CHEBI:57834"/>
    </ligand>
</feature>
<dbReference type="EMBL" id="CP002869">
    <property type="protein sequence ID" value="AEI45670.1"/>
    <property type="molecule type" value="Genomic_DNA"/>
</dbReference>
<dbReference type="Pfam" id="PF13416">
    <property type="entry name" value="SBP_bac_8"/>
    <property type="match status" value="1"/>
</dbReference>
<evidence type="ECO:0000313" key="8">
    <source>
        <dbReference type="Proteomes" id="UP000006620"/>
    </source>
</evidence>
<dbReference type="CDD" id="cd13663">
    <property type="entry name" value="PBP2_PotD_PotF_like_2"/>
    <property type="match status" value="1"/>
</dbReference>
<feature type="chain" id="PRO_5038541263" evidence="6">
    <location>
        <begin position="23"/>
        <end position="358"/>
    </location>
</feature>
<evidence type="ECO:0000256" key="6">
    <source>
        <dbReference type="SAM" id="SignalP"/>
    </source>
</evidence>
<dbReference type="PATRIC" id="fig|1036673.3.peg.6677"/>
<protein>
    <submittedName>
        <fullName evidence="7">Extracellular solute-binding protein family 1</fullName>
    </submittedName>
</protein>
<evidence type="ECO:0000313" key="7">
    <source>
        <dbReference type="EMBL" id="AEI45670.1"/>
    </source>
</evidence>
<dbReference type="PIRSF" id="PIRSF019574">
    <property type="entry name" value="Periplasmic_polyamine_BP"/>
    <property type="match status" value="1"/>
</dbReference>
<proteinExistence type="predicted"/>
<dbReference type="InterPro" id="IPR001188">
    <property type="entry name" value="Sperm_putr-bd"/>
</dbReference>
<evidence type="ECO:0000256" key="5">
    <source>
        <dbReference type="PIRSR" id="PIRSR019574-1"/>
    </source>
</evidence>
<dbReference type="PANTHER" id="PTHR30222:SF17">
    <property type="entry name" value="SPERMIDINE_PUTRESCINE-BINDING PERIPLASMIC PROTEIN"/>
    <property type="match status" value="1"/>
</dbReference>
<dbReference type="InterPro" id="IPR006059">
    <property type="entry name" value="SBP"/>
</dbReference>
<dbReference type="GO" id="GO:0015846">
    <property type="term" value="P:polyamine transport"/>
    <property type="evidence" value="ECO:0007669"/>
    <property type="project" value="InterPro"/>
</dbReference>
<dbReference type="PANTHER" id="PTHR30222">
    <property type="entry name" value="SPERMIDINE/PUTRESCINE-BINDING PERIPLASMIC PROTEIN"/>
    <property type="match status" value="1"/>
</dbReference>
<dbReference type="RefSeq" id="WP_013920811.1">
    <property type="nucleotide sequence ID" value="NC_015690.1"/>
</dbReference>
<evidence type="ECO:0000256" key="2">
    <source>
        <dbReference type="ARBA" id="ARBA00022448"/>
    </source>
</evidence>
<dbReference type="SUPFAM" id="SSF53850">
    <property type="entry name" value="Periplasmic binding protein-like II"/>
    <property type="match status" value="1"/>
</dbReference>
<dbReference type="AlphaFoldDB" id="F8FM44"/>
<accession>F8FM44</accession>
<keyword evidence="2" id="KW-0813">Transport</keyword>
<comment type="subcellular location">
    <subcellularLocation>
        <location evidence="1">Periplasm</location>
    </subcellularLocation>
</comment>
<evidence type="ECO:0000256" key="3">
    <source>
        <dbReference type="ARBA" id="ARBA00022729"/>
    </source>
</evidence>
<feature type="signal peptide" evidence="6">
    <location>
        <begin position="1"/>
        <end position="22"/>
    </location>
</feature>
<dbReference type="Proteomes" id="UP000006620">
    <property type="component" value="Chromosome"/>
</dbReference>
<name>F8FM44_PAEMK</name>
<evidence type="ECO:0000256" key="4">
    <source>
        <dbReference type="ARBA" id="ARBA00022764"/>
    </source>
</evidence>
<evidence type="ECO:0000256" key="1">
    <source>
        <dbReference type="ARBA" id="ARBA00004418"/>
    </source>
</evidence>
<keyword evidence="3 6" id="KW-0732">Signal</keyword>
<dbReference type="HOGENOM" id="CLU_026974_1_3_9"/>
<dbReference type="KEGG" id="pms:KNP414_07160"/>
<dbReference type="GO" id="GO:0042597">
    <property type="term" value="C:periplasmic space"/>
    <property type="evidence" value="ECO:0007669"/>
    <property type="project" value="UniProtKB-SubCell"/>
</dbReference>
<dbReference type="Gene3D" id="3.40.190.10">
    <property type="entry name" value="Periplasmic binding protein-like II"/>
    <property type="match status" value="2"/>
</dbReference>
<dbReference type="GO" id="GO:0019808">
    <property type="term" value="F:polyamine binding"/>
    <property type="evidence" value="ECO:0007669"/>
    <property type="project" value="InterPro"/>
</dbReference>
<sequence>MKPLVRLFAAVFAAAFALMYLASYLNTSEGYTGENTLTVYNWGDYIDPELLTKFEEETGIKVIYQTFDSNEAMMTKITQGGTTFDVAVPSEYALSKMKDEGLLLPIDPVRLPNLEHINPRFLDLSFDPGNKYSVPYFWGTVGIIYNPDLLEEGKTFTSWNDLWDEKLENQILLVDGAREVMGMGLNSLGYSLNDRDEAHLQEAKAKLDTLTPNVKAIVGDEIKMLLANEEAAVGVVWSGDASEIMDENDKLDYVVPEEGSNLWFDNMVIPKTAHNIEGAHAFINFMLDPEVAAQNAEYVGYSTPNESALEFLPEEISGDKRFYPDPELTEKLEVYENLGKRMLSHYNELFLEFKMHRK</sequence>